<evidence type="ECO:0000256" key="3">
    <source>
        <dbReference type="ARBA" id="ARBA00022827"/>
    </source>
</evidence>
<comment type="similarity">
    <text evidence="1">Belongs to the oxygen-dependent FAD-linked oxidoreductase family.</text>
</comment>
<dbReference type="InterPro" id="IPR016166">
    <property type="entry name" value="FAD-bd_PCMH"/>
</dbReference>
<evidence type="ECO:0000313" key="7">
    <source>
        <dbReference type="Proteomes" id="UP001390339"/>
    </source>
</evidence>
<name>A0ABR2JBJ6_9PEZI</name>
<accession>A0ABR2JBJ6</accession>
<evidence type="ECO:0000256" key="1">
    <source>
        <dbReference type="ARBA" id="ARBA00005466"/>
    </source>
</evidence>
<proteinExistence type="inferred from homology"/>
<dbReference type="InterPro" id="IPR036318">
    <property type="entry name" value="FAD-bd_PCMH-like_sf"/>
</dbReference>
<dbReference type="Gene3D" id="3.30.465.10">
    <property type="match status" value="1"/>
</dbReference>
<dbReference type="InterPro" id="IPR006094">
    <property type="entry name" value="Oxid_FAD_bind_N"/>
</dbReference>
<protein>
    <recommendedName>
        <fullName evidence="5">FAD-binding PCMH-type domain-containing protein</fullName>
    </recommendedName>
</protein>
<keyword evidence="4" id="KW-0560">Oxidoreductase</keyword>
<evidence type="ECO:0000259" key="5">
    <source>
        <dbReference type="PROSITE" id="PS51387"/>
    </source>
</evidence>
<dbReference type="Pfam" id="PF01565">
    <property type="entry name" value="FAD_binding_4"/>
    <property type="match status" value="1"/>
</dbReference>
<dbReference type="PROSITE" id="PS51387">
    <property type="entry name" value="FAD_PCMH"/>
    <property type="match status" value="1"/>
</dbReference>
<reference evidence="6 7" key="1">
    <citation type="journal article" date="2024" name="IMA Fungus">
        <title>Apiospora arundinis, a panoply of carbohydrate-active enzymes and secondary metabolites.</title>
        <authorList>
            <person name="Sorensen T."/>
            <person name="Petersen C."/>
            <person name="Muurmann A.T."/>
            <person name="Christiansen J.V."/>
            <person name="Brundto M.L."/>
            <person name="Overgaard C.K."/>
            <person name="Boysen A.T."/>
            <person name="Wollenberg R.D."/>
            <person name="Larsen T.O."/>
            <person name="Sorensen J.L."/>
            <person name="Nielsen K.L."/>
            <person name="Sondergaard T.E."/>
        </authorList>
    </citation>
    <scope>NUCLEOTIDE SEQUENCE [LARGE SCALE GENOMIC DNA]</scope>
    <source>
        <strain evidence="6 7">AAU 773</strain>
    </source>
</reference>
<gene>
    <name evidence="6" type="ORF">PGQ11_005693</name>
</gene>
<dbReference type="InterPro" id="IPR016169">
    <property type="entry name" value="FAD-bd_PCMH_sub2"/>
</dbReference>
<dbReference type="PANTHER" id="PTHR42973:SF22">
    <property type="entry name" value="FAD-BINDING PCMH-TYPE DOMAIN-CONTAINING PROTEIN-RELATED"/>
    <property type="match status" value="1"/>
</dbReference>
<evidence type="ECO:0000256" key="4">
    <source>
        <dbReference type="ARBA" id="ARBA00023002"/>
    </source>
</evidence>
<dbReference type="InterPro" id="IPR050416">
    <property type="entry name" value="FAD-linked_Oxidoreductase"/>
</dbReference>
<dbReference type="Proteomes" id="UP001390339">
    <property type="component" value="Unassembled WGS sequence"/>
</dbReference>
<dbReference type="PANTHER" id="PTHR42973">
    <property type="entry name" value="BINDING OXIDOREDUCTASE, PUTATIVE (AFU_ORTHOLOGUE AFUA_1G17690)-RELATED"/>
    <property type="match status" value="1"/>
</dbReference>
<keyword evidence="3" id="KW-0274">FAD</keyword>
<keyword evidence="7" id="KW-1185">Reference proteome</keyword>
<dbReference type="SUPFAM" id="SSF56176">
    <property type="entry name" value="FAD-binding/transporter-associated domain-like"/>
    <property type="match status" value="1"/>
</dbReference>
<evidence type="ECO:0000313" key="6">
    <source>
        <dbReference type="EMBL" id="KAK8875179.1"/>
    </source>
</evidence>
<comment type="caution">
    <text evidence="6">The sequence shown here is derived from an EMBL/GenBank/DDBJ whole genome shotgun (WGS) entry which is preliminary data.</text>
</comment>
<keyword evidence="2" id="KW-0285">Flavoprotein</keyword>
<dbReference type="EMBL" id="JAPCWZ010000003">
    <property type="protein sequence ID" value="KAK8875179.1"/>
    <property type="molecule type" value="Genomic_DNA"/>
</dbReference>
<sequence length="494" mass="52299">MADSEALCRCEALIARLGADKILLPGSTGYNASVSSYFSPQAAAVQPACFVTPKNVDDVSEVIKSLTSSDDGGPSTFAVRGGGHTWFAGANSASGGITVDMRGLDSVELSADKSCVTVGAGATWGAVYGKLDALGLSVAGGRVAGVGVGGLTLGGGISFFGPREGWTCDQVTQFEVVLADGSVVGASKQDNADLWWGLRGGSNNFGIVTSLTFRTFEQGPLWTSMTFNPLTEVDNQVRIYTRLTVAENYDVNASFLTGWAYVGQLGATVVLNQLAYTRAVGNEVPALYQPILDLPSASPALTTPPVVANMSTIAQNGTSFQPRQAARYMTVPTCFVLTEAMFRAAYDAFTASVPLLKDVPGITWGVNIEPIPPSMYSNKHNGDARTNALGLADGRFAGKTLGLFLISPAWADADHDGQVYDAARSLIADVENRAKEMGLYDPYIYLDYAAPWQEAIKSYGEESVKKLQALRKRVDPGMVFTHQVKGGFKIPSSD</sequence>
<evidence type="ECO:0000256" key="2">
    <source>
        <dbReference type="ARBA" id="ARBA00022630"/>
    </source>
</evidence>
<organism evidence="6 7">
    <name type="scientific">Apiospora arundinis</name>
    <dbReference type="NCBI Taxonomy" id="335852"/>
    <lineage>
        <taxon>Eukaryota</taxon>
        <taxon>Fungi</taxon>
        <taxon>Dikarya</taxon>
        <taxon>Ascomycota</taxon>
        <taxon>Pezizomycotina</taxon>
        <taxon>Sordariomycetes</taxon>
        <taxon>Xylariomycetidae</taxon>
        <taxon>Amphisphaeriales</taxon>
        <taxon>Apiosporaceae</taxon>
        <taxon>Apiospora</taxon>
    </lineage>
</organism>
<feature type="domain" description="FAD-binding PCMH-type" evidence="5">
    <location>
        <begin position="43"/>
        <end position="218"/>
    </location>
</feature>